<dbReference type="InterPro" id="IPR052032">
    <property type="entry name" value="ATP-dep_AA_Ligase"/>
</dbReference>
<sequence length="850" mass="90744">MTDTLLLVGAGIMGRGYVAAARDLDVRTVLLDDEAWRERHEQHVAHFETPAGATETHWLRAALDLADRHPPHGAVPFAEQHVMASARVQDLLGLPGPSLAAAEASRNKAVQRALFAHAGLPQPDHAVVDDVERAAEWSRGRYPVVVKPLRGAGSAGVRCVADEDALRADLARRDVGQQVLIEEYLDAPEYSWEGLVENGTVIFGNHTRKVTTGPPEFVELQHRLPHRPADRERVDGQTAALVAAAGIRTGIVHLEYRDDGTVLKPMEFAVRTPGDHILELMCRAYGHDFFRSVIELALGREVGLPSERPRAAGVLFLPAPRPGRITAVDGVEAAQERPDVVRVGQKKHAGDVLTGLHSSGDRVAHALLLADTPAGVDAAADAVLRQISIRVEPADAVPAPAAVPKNAPGEPPRIAEDGPVVVLCKWRPDMVRALLAATPNLHLVLEHSELATAAASPGLIAAARSVHRVSDIDSVEELTGVAVDLAVRGIGVDQVLSFSEDGQLGAAQMRALLGCGGASAQMRAGVRDKRMMKHLVAAAGVPVTEWASLPTDVTFADGDTSPDVGFPAIVKPAFGFGTMSTTRVENAEELAGVLRDLAKPDRLASGHLILERFVSGRELHIDALWREGKPLFLTVSAYYVPRLDHVATDGAADEAPPGRDGSYILAPEEHPELYERIRTMHTSVNEALGIDTAVTHLEVFETPAGDLLFSEIATRIGGGWIPDMLTARLGRSVFDTVATGLLYGDTGFSGSGGADGSDADAVPAPRHIGALHLRPAHAGTVTGLPSGEQIEAVEGVIGWRLMKEVGDRVGFSHAMDWCLMVVVGADTTQEFEAALDRVETELTIEVDRRA</sequence>
<organism evidence="6 7">
    <name type="scientific">Streptomyces candidus</name>
    <dbReference type="NCBI Taxonomy" id="67283"/>
    <lineage>
        <taxon>Bacteria</taxon>
        <taxon>Bacillati</taxon>
        <taxon>Actinomycetota</taxon>
        <taxon>Actinomycetes</taxon>
        <taxon>Kitasatosporales</taxon>
        <taxon>Streptomycetaceae</taxon>
        <taxon>Streptomyces</taxon>
    </lineage>
</organism>
<dbReference type="InterPro" id="IPR040570">
    <property type="entry name" value="LAL_C2"/>
</dbReference>
<dbReference type="Pfam" id="PF13535">
    <property type="entry name" value="ATP-grasp_4"/>
    <property type="match status" value="2"/>
</dbReference>
<comment type="caution">
    <text evidence="6">The sequence shown here is derived from an EMBL/GenBank/DDBJ whole genome shotgun (WGS) entry which is preliminary data.</text>
</comment>
<feature type="domain" description="ATP-grasp" evidence="5">
    <location>
        <begin position="112"/>
        <end position="298"/>
    </location>
</feature>
<dbReference type="AlphaFoldDB" id="A0A7X0HC17"/>
<keyword evidence="3 4" id="KW-0067">ATP-binding</keyword>
<keyword evidence="1" id="KW-0436">Ligase</keyword>
<dbReference type="PROSITE" id="PS50975">
    <property type="entry name" value="ATP_GRASP"/>
    <property type="match status" value="2"/>
</dbReference>
<dbReference type="GO" id="GO:0016874">
    <property type="term" value="F:ligase activity"/>
    <property type="evidence" value="ECO:0007669"/>
    <property type="project" value="UniProtKB-KW"/>
</dbReference>
<dbReference type="InterPro" id="IPR011761">
    <property type="entry name" value="ATP-grasp"/>
</dbReference>
<feature type="domain" description="ATP-grasp" evidence="5">
    <location>
        <begin position="533"/>
        <end position="742"/>
    </location>
</feature>
<evidence type="ECO:0000256" key="4">
    <source>
        <dbReference type="PROSITE-ProRule" id="PRU00409"/>
    </source>
</evidence>
<dbReference type="SUPFAM" id="SSF56059">
    <property type="entry name" value="Glutathione synthetase ATP-binding domain-like"/>
    <property type="match status" value="2"/>
</dbReference>
<evidence type="ECO:0000256" key="3">
    <source>
        <dbReference type="ARBA" id="ARBA00022840"/>
    </source>
</evidence>
<dbReference type="Gene3D" id="3.30.470.20">
    <property type="entry name" value="ATP-grasp fold, B domain"/>
    <property type="match status" value="2"/>
</dbReference>
<dbReference type="GO" id="GO:0046872">
    <property type="term" value="F:metal ion binding"/>
    <property type="evidence" value="ECO:0007669"/>
    <property type="project" value="InterPro"/>
</dbReference>
<dbReference type="Pfam" id="PF18603">
    <property type="entry name" value="LAL_C2"/>
    <property type="match status" value="1"/>
</dbReference>
<evidence type="ECO:0000259" key="5">
    <source>
        <dbReference type="PROSITE" id="PS50975"/>
    </source>
</evidence>
<name>A0A7X0HC17_9ACTN</name>
<keyword evidence="2 4" id="KW-0547">Nucleotide-binding</keyword>
<evidence type="ECO:0000256" key="1">
    <source>
        <dbReference type="ARBA" id="ARBA00022598"/>
    </source>
</evidence>
<protein>
    <submittedName>
        <fullName evidence="6">Biotin carboxylase</fullName>
    </submittedName>
</protein>
<accession>A0A7X0HC17</accession>
<dbReference type="RefSeq" id="WP_185027520.1">
    <property type="nucleotide sequence ID" value="NZ_BNBN01000002.1"/>
</dbReference>
<gene>
    <name evidence="6" type="ORF">HNQ79_001159</name>
</gene>
<dbReference type="EMBL" id="JACHEM010000002">
    <property type="protein sequence ID" value="MBB6434711.1"/>
    <property type="molecule type" value="Genomic_DNA"/>
</dbReference>
<evidence type="ECO:0000256" key="2">
    <source>
        <dbReference type="ARBA" id="ARBA00022741"/>
    </source>
</evidence>
<keyword evidence="7" id="KW-1185">Reference proteome</keyword>
<evidence type="ECO:0000313" key="6">
    <source>
        <dbReference type="EMBL" id="MBB6434711.1"/>
    </source>
</evidence>
<dbReference type="Proteomes" id="UP000540423">
    <property type="component" value="Unassembled WGS sequence"/>
</dbReference>
<evidence type="ECO:0000313" key="7">
    <source>
        <dbReference type="Proteomes" id="UP000540423"/>
    </source>
</evidence>
<dbReference type="GO" id="GO:0005524">
    <property type="term" value="F:ATP binding"/>
    <property type="evidence" value="ECO:0007669"/>
    <property type="project" value="UniProtKB-UniRule"/>
</dbReference>
<dbReference type="Gene3D" id="3.40.50.20">
    <property type="match status" value="2"/>
</dbReference>
<dbReference type="Gene3D" id="3.30.1490.20">
    <property type="entry name" value="ATP-grasp fold, A domain"/>
    <property type="match status" value="1"/>
</dbReference>
<reference evidence="6 7" key="1">
    <citation type="submission" date="2020-08" db="EMBL/GenBank/DDBJ databases">
        <title>Genomic Encyclopedia of Type Strains, Phase IV (KMG-IV): sequencing the most valuable type-strain genomes for metagenomic binning, comparative biology and taxonomic classification.</title>
        <authorList>
            <person name="Goeker M."/>
        </authorList>
    </citation>
    <scope>NUCLEOTIDE SEQUENCE [LARGE SCALE GENOMIC DNA]</scope>
    <source>
        <strain evidence="6 7">DSM 40141</strain>
    </source>
</reference>
<dbReference type="PANTHER" id="PTHR43585:SF2">
    <property type="entry name" value="ATP-GRASP ENZYME FSQD"/>
    <property type="match status" value="1"/>
</dbReference>
<dbReference type="InterPro" id="IPR013815">
    <property type="entry name" value="ATP_grasp_subdomain_1"/>
</dbReference>
<proteinExistence type="predicted"/>
<dbReference type="PANTHER" id="PTHR43585">
    <property type="entry name" value="FUMIPYRROLE BIOSYNTHESIS PROTEIN C"/>
    <property type="match status" value="1"/>
</dbReference>